<protein>
    <submittedName>
        <fullName evidence="2">Uncharacterized protein</fullName>
    </submittedName>
</protein>
<accession>A0ABS2PH66</accession>
<gene>
    <name evidence="2" type="ORF">JOD17_003915</name>
</gene>
<dbReference type="RefSeq" id="WP_204699556.1">
    <property type="nucleotide sequence ID" value="NZ_JAFBEC010000017.1"/>
</dbReference>
<feature type="transmembrane region" description="Helical" evidence="1">
    <location>
        <begin position="26"/>
        <end position="47"/>
    </location>
</feature>
<evidence type="ECO:0000313" key="3">
    <source>
        <dbReference type="Proteomes" id="UP000741863"/>
    </source>
</evidence>
<proteinExistence type="predicted"/>
<feature type="transmembrane region" description="Helical" evidence="1">
    <location>
        <begin position="53"/>
        <end position="75"/>
    </location>
</feature>
<evidence type="ECO:0000313" key="2">
    <source>
        <dbReference type="EMBL" id="MBM7634789.1"/>
    </source>
</evidence>
<evidence type="ECO:0000256" key="1">
    <source>
        <dbReference type="SAM" id="Phobius"/>
    </source>
</evidence>
<sequence>MGTLSQIWRDNAVELVNALRVHKKEFIIAVLILIIASIAGALTSQFIDSGRNGIIRFYIGGVFTSFVLFSLYFVIDQAIRGRKVIE</sequence>
<name>A0ABS2PH66_9BACL</name>
<keyword evidence="1" id="KW-1133">Transmembrane helix</keyword>
<keyword evidence="1" id="KW-0472">Membrane</keyword>
<keyword evidence="3" id="KW-1185">Reference proteome</keyword>
<keyword evidence="1" id="KW-0812">Transmembrane</keyword>
<dbReference type="EMBL" id="JAFBEC010000017">
    <property type="protein sequence ID" value="MBM7634789.1"/>
    <property type="molecule type" value="Genomic_DNA"/>
</dbReference>
<organism evidence="2 3">
    <name type="scientific">Geomicrobium sediminis</name>
    <dbReference type="NCBI Taxonomy" id="1347788"/>
    <lineage>
        <taxon>Bacteria</taxon>
        <taxon>Bacillati</taxon>
        <taxon>Bacillota</taxon>
        <taxon>Bacilli</taxon>
        <taxon>Bacillales</taxon>
        <taxon>Geomicrobium</taxon>
    </lineage>
</organism>
<comment type="caution">
    <text evidence="2">The sequence shown here is derived from an EMBL/GenBank/DDBJ whole genome shotgun (WGS) entry which is preliminary data.</text>
</comment>
<dbReference type="Proteomes" id="UP000741863">
    <property type="component" value="Unassembled WGS sequence"/>
</dbReference>
<reference evidence="2 3" key="1">
    <citation type="submission" date="2021-01" db="EMBL/GenBank/DDBJ databases">
        <title>Genomic Encyclopedia of Type Strains, Phase IV (KMG-IV): sequencing the most valuable type-strain genomes for metagenomic binning, comparative biology and taxonomic classification.</title>
        <authorList>
            <person name="Goeker M."/>
        </authorList>
    </citation>
    <scope>NUCLEOTIDE SEQUENCE [LARGE SCALE GENOMIC DNA]</scope>
    <source>
        <strain evidence="2 3">DSM 25540</strain>
    </source>
</reference>